<dbReference type="SUPFAM" id="SSF52009">
    <property type="entry name" value="Phosphohistidine domain"/>
    <property type="match status" value="1"/>
</dbReference>
<dbReference type="PANTHER" id="PTHR43030:SF1">
    <property type="entry name" value="PHOSPHOENOLPYRUVATE SYNTHASE"/>
    <property type="match status" value="1"/>
</dbReference>
<evidence type="ECO:0000256" key="3">
    <source>
        <dbReference type="ARBA" id="ARBA00022840"/>
    </source>
</evidence>
<organism evidence="5 6">
    <name type="scientific">bacterium (Candidatus Gribaldobacteria) CG_4_10_14_0_2_um_filter_41_16</name>
    <dbReference type="NCBI Taxonomy" id="2014265"/>
    <lineage>
        <taxon>Bacteria</taxon>
        <taxon>Candidatus Gribaldobacteria</taxon>
    </lineage>
</organism>
<name>A0A2M7VIZ6_9BACT</name>
<evidence type="ECO:0000313" key="5">
    <source>
        <dbReference type="EMBL" id="PJA01815.1"/>
    </source>
</evidence>
<comment type="similarity">
    <text evidence="1">Belongs to the PEP-utilizing enzyme family.</text>
</comment>
<evidence type="ECO:0000256" key="2">
    <source>
        <dbReference type="ARBA" id="ARBA00022741"/>
    </source>
</evidence>
<evidence type="ECO:0000256" key="1">
    <source>
        <dbReference type="ARBA" id="ARBA00007837"/>
    </source>
</evidence>
<evidence type="ECO:0000313" key="6">
    <source>
        <dbReference type="Proteomes" id="UP000229364"/>
    </source>
</evidence>
<dbReference type="GO" id="GO:0008986">
    <property type="term" value="F:pyruvate, water dikinase activity"/>
    <property type="evidence" value="ECO:0007669"/>
    <property type="project" value="InterPro"/>
</dbReference>
<feature type="domain" description="PEP-utilising enzyme mobile" evidence="4">
    <location>
        <begin position="194"/>
        <end position="264"/>
    </location>
</feature>
<accession>A0A2M7VIZ6</accession>
<dbReference type="Gene3D" id="3.50.30.10">
    <property type="entry name" value="Phosphohistidine domain"/>
    <property type="match status" value="1"/>
</dbReference>
<dbReference type="PANTHER" id="PTHR43030">
    <property type="entry name" value="PHOSPHOENOLPYRUVATE SYNTHASE"/>
    <property type="match status" value="1"/>
</dbReference>
<evidence type="ECO:0000259" key="4">
    <source>
        <dbReference type="Pfam" id="PF00391"/>
    </source>
</evidence>
<dbReference type="InterPro" id="IPR018274">
    <property type="entry name" value="PEP_util_AS"/>
</dbReference>
<dbReference type="InterPro" id="IPR036637">
    <property type="entry name" value="Phosphohistidine_dom_sf"/>
</dbReference>
<dbReference type="Proteomes" id="UP000229364">
    <property type="component" value="Unassembled WGS sequence"/>
</dbReference>
<sequence>MGPGYNLDYYLEIWSGIIRQKIDVNKESKRLEAEPERIKKEKWQLIKKLKISAADSNLLKIAADIIYLKAYRKDCWFHGCFVAENLYKEIGRRLGLSLNQVWMMAWWEVEPALAKEKFNSEILNERFRFSILHQVGKKGEIYTGKKAKDFLKNLTLEKIKIVSVDKLSGTAAYAGKVKGRVKIINLPEEMGKMEKGNIMVSHTTFPSLVPAMKKAAAIVTDDGGITCHAAIVARELKTPCVVGTKIATQVLHDGDLVEVDADKGMVKIIK</sequence>
<keyword evidence="2" id="KW-0547">Nucleotide-binding</keyword>
<dbReference type="AlphaFoldDB" id="A0A2M7VIZ6"/>
<protein>
    <recommendedName>
        <fullName evidence="4">PEP-utilising enzyme mobile domain-containing protein</fullName>
    </recommendedName>
</protein>
<dbReference type="EMBL" id="PFPR01000019">
    <property type="protein sequence ID" value="PJA01815.1"/>
    <property type="molecule type" value="Genomic_DNA"/>
</dbReference>
<proteinExistence type="inferred from homology"/>
<dbReference type="Pfam" id="PF00391">
    <property type="entry name" value="PEP-utilizers"/>
    <property type="match status" value="1"/>
</dbReference>
<keyword evidence="3" id="KW-0067">ATP-binding</keyword>
<dbReference type="InterPro" id="IPR008279">
    <property type="entry name" value="PEP-util_enz_mobile_dom"/>
</dbReference>
<reference evidence="6" key="1">
    <citation type="submission" date="2017-09" db="EMBL/GenBank/DDBJ databases">
        <title>Depth-based differentiation of microbial function through sediment-hosted aquifers and enrichment of novel symbionts in the deep terrestrial subsurface.</title>
        <authorList>
            <person name="Probst A.J."/>
            <person name="Ladd B."/>
            <person name="Jarett J.K."/>
            <person name="Geller-Mcgrath D.E."/>
            <person name="Sieber C.M.K."/>
            <person name="Emerson J.B."/>
            <person name="Anantharaman K."/>
            <person name="Thomas B.C."/>
            <person name="Malmstrom R."/>
            <person name="Stieglmeier M."/>
            <person name="Klingl A."/>
            <person name="Woyke T."/>
            <person name="Ryan C.M."/>
            <person name="Banfield J.F."/>
        </authorList>
    </citation>
    <scope>NUCLEOTIDE SEQUENCE [LARGE SCALE GENOMIC DNA]</scope>
</reference>
<gene>
    <name evidence="5" type="ORF">COX74_00760</name>
</gene>
<dbReference type="InterPro" id="IPR006319">
    <property type="entry name" value="PEP_synth"/>
</dbReference>
<dbReference type="GO" id="GO:0005524">
    <property type="term" value="F:ATP binding"/>
    <property type="evidence" value="ECO:0007669"/>
    <property type="project" value="UniProtKB-KW"/>
</dbReference>
<dbReference type="PROSITE" id="PS00370">
    <property type="entry name" value="PEP_ENZYMES_PHOS_SITE"/>
    <property type="match status" value="1"/>
</dbReference>
<comment type="caution">
    <text evidence="5">The sequence shown here is derived from an EMBL/GenBank/DDBJ whole genome shotgun (WGS) entry which is preliminary data.</text>
</comment>